<evidence type="ECO:0000313" key="1">
    <source>
        <dbReference type="EMBL" id="KAI3673208.1"/>
    </source>
</evidence>
<sequence length="76" mass="7953">MIAAPRVRPGWAGRQVGPTNAGPDVGRGFGSGPTCHGRGIIQGQGLAKRSYSGACTSKIGTAKEHEYEQGYRLSTH</sequence>
<organism evidence="1 2">
    <name type="scientific">Arctium lappa</name>
    <name type="common">Greater burdock</name>
    <name type="synonym">Lappa major</name>
    <dbReference type="NCBI Taxonomy" id="4217"/>
    <lineage>
        <taxon>Eukaryota</taxon>
        <taxon>Viridiplantae</taxon>
        <taxon>Streptophyta</taxon>
        <taxon>Embryophyta</taxon>
        <taxon>Tracheophyta</taxon>
        <taxon>Spermatophyta</taxon>
        <taxon>Magnoliopsida</taxon>
        <taxon>eudicotyledons</taxon>
        <taxon>Gunneridae</taxon>
        <taxon>Pentapetalae</taxon>
        <taxon>asterids</taxon>
        <taxon>campanulids</taxon>
        <taxon>Asterales</taxon>
        <taxon>Asteraceae</taxon>
        <taxon>Carduoideae</taxon>
        <taxon>Cardueae</taxon>
        <taxon>Arctiinae</taxon>
        <taxon>Arctium</taxon>
    </lineage>
</organism>
<accession>A0ACB8XT64</accession>
<reference evidence="2" key="1">
    <citation type="journal article" date="2022" name="Mol. Ecol. Resour.">
        <title>The genomes of chicory, endive, great burdock and yacon provide insights into Asteraceae palaeo-polyploidization history and plant inulin production.</title>
        <authorList>
            <person name="Fan W."/>
            <person name="Wang S."/>
            <person name="Wang H."/>
            <person name="Wang A."/>
            <person name="Jiang F."/>
            <person name="Liu H."/>
            <person name="Zhao H."/>
            <person name="Xu D."/>
            <person name="Zhang Y."/>
        </authorList>
    </citation>
    <scope>NUCLEOTIDE SEQUENCE [LARGE SCALE GENOMIC DNA]</scope>
    <source>
        <strain evidence="2">cv. Niubang</strain>
    </source>
</reference>
<protein>
    <submittedName>
        <fullName evidence="1">Uncharacterized protein</fullName>
    </submittedName>
</protein>
<evidence type="ECO:0000313" key="2">
    <source>
        <dbReference type="Proteomes" id="UP001055879"/>
    </source>
</evidence>
<dbReference type="EMBL" id="CM042061">
    <property type="protein sequence ID" value="KAI3673208.1"/>
    <property type="molecule type" value="Genomic_DNA"/>
</dbReference>
<name>A0ACB8XT64_ARCLA</name>
<comment type="caution">
    <text evidence="1">The sequence shown here is derived from an EMBL/GenBank/DDBJ whole genome shotgun (WGS) entry which is preliminary data.</text>
</comment>
<dbReference type="Proteomes" id="UP001055879">
    <property type="component" value="Linkage Group LG15"/>
</dbReference>
<gene>
    <name evidence="1" type="ORF">L6452_39324</name>
</gene>
<keyword evidence="2" id="KW-1185">Reference proteome</keyword>
<reference evidence="1 2" key="2">
    <citation type="journal article" date="2022" name="Mol. Ecol. Resour.">
        <title>The genomes of chicory, endive, great burdock and yacon provide insights into Asteraceae paleo-polyploidization history and plant inulin production.</title>
        <authorList>
            <person name="Fan W."/>
            <person name="Wang S."/>
            <person name="Wang H."/>
            <person name="Wang A."/>
            <person name="Jiang F."/>
            <person name="Liu H."/>
            <person name="Zhao H."/>
            <person name="Xu D."/>
            <person name="Zhang Y."/>
        </authorList>
    </citation>
    <scope>NUCLEOTIDE SEQUENCE [LARGE SCALE GENOMIC DNA]</scope>
    <source>
        <strain evidence="2">cv. Niubang</strain>
    </source>
</reference>
<proteinExistence type="predicted"/>